<proteinExistence type="predicted"/>
<reference evidence="2 3" key="1">
    <citation type="submission" date="2016-07" db="EMBL/GenBank/DDBJ databases">
        <title>Draft Genome Sequence of Methylobrevis pamukkalensis PK2.</title>
        <authorList>
            <person name="Vasilenko O.V."/>
            <person name="Doronina N.V."/>
            <person name="Shmareva M.N."/>
            <person name="Tarlachkov S.V."/>
            <person name="Mustakhimov I."/>
            <person name="Trotsenko Y.A."/>
        </authorList>
    </citation>
    <scope>NUCLEOTIDE SEQUENCE [LARGE SCALE GENOMIC DNA]</scope>
    <source>
        <strain evidence="2 3">PK2</strain>
    </source>
</reference>
<dbReference type="AlphaFoldDB" id="A0A1E3H387"/>
<organism evidence="2 3">
    <name type="scientific">Methylobrevis pamukkalensis</name>
    <dbReference type="NCBI Taxonomy" id="1439726"/>
    <lineage>
        <taxon>Bacteria</taxon>
        <taxon>Pseudomonadati</taxon>
        <taxon>Pseudomonadota</taxon>
        <taxon>Alphaproteobacteria</taxon>
        <taxon>Hyphomicrobiales</taxon>
        <taxon>Pleomorphomonadaceae</taxon>
        <taxon>Methylobrevis</taxon>
    </lineage>
</organism>
<dbReference type="EMBL" id="MCRJ01000040">
    <property type="protein sequence ID" value="ODN70754.1"/>
    <property type="molecule type" value="Genomic_DNA"/>
</dbReference>
<comment type="caution">
    <text evidence="2">The sequence shown here is derived from an EMBL/GenBank/DDBJ whole genome shotgun (WGS) entry which is preliminary data.</text>
</comment>
<feature type="chain" id="PRO_5009128874" evidence="1">
    <location>
        <begin position="21"/>
        <end position="166"/>
    </location>
</feature>
<dbReference type="RefSeq" id="WP_069306674.1">
    <property type="nucleotide sequence ID" value="NZ_MCRJ01000040.1"/>
</dbReference>
<sequence>MLRISFIVLTALILSSCQTANRGSTDVDIMQDPAWRSATTRDGEEIAMCQSSACGNGSIIGFSRQRVSREKELKILLDGTAVYQGAATGADGTEKIVSDIKNGHFTAFHCGSRISDFDGATRVTACRGLVDRNGRIYRLSSVYSDVDQARANYLRIEAHVLSAEKL</sequence>
<gene>
    <name evidence="2" type="ORF">A6302_01914</name>
</gene>
<dbReference type="PROSITE" id="PS51257">
    <property type="entry name" value="PROKAR_LIPOPROTEIN"/>
    <property type="match status" value="1"/>
</dbReference>
<accession>A0A1E3H387</accession>
<evidence type="ECO:0000256" key="1">
    <source>
        <dbReference type="SAM" id="SignalP"/>
    </source>
</evidence>
<protein>
    <submittedName>
        <fullName evidence="2">Uncharacterized protein</fullName>
    </submittedName>
</protein>
<evidence type="ECO:0000313" key="3">
    <source>
        <dbReference type="Proteomes" id="UP000094622"/>
    </source>
</evidence>
<feature type="signal peptide" evidence="1">
    <location>
        <begin position="1"/>
        <end position="20"/>
    </location>
</feature>
<keyword evidence="1" id="KW-0732">Signal</keyword>
<keyword evidence="3" id="KW-1185">Reference proteome</keyword>
<dbReference type="Proteomes" id="UP000094622">
    <property type="component" value="Unassembled WGS sequence"/>
</dbReference>
<name>A0A1E3H387_9HYPH</name>
<evidence type="ECO:0000313" key="2">
    <source>
        <dbReference type="EMBL" id="ODN70754.1"/>
    </source>
</evidence>